<dbReference type="InterPro" id="IPR003165">
    <property type="entry name" value="Piwi"/>
</dbReference>
<dbReference type="Pfam" id="PF16487">
    <property type="entry name" value="ArgoMid"/>
    <property type="match status" value="1"/>
</dbReference>
<reference evidence="8" key="1">
    <citation type="submission" date="2025-08" db="UniProtKB">
        <authorList>
            <consortium name="RefSeq"/>
        </authorList>
    </citation>
    <scope>IDENTIFICATION</scope>
    <source>
        <tissue evidence="8">Leaf</tissue>
    </source>
</reference>
<evidence type="ECO:0000313" key="7">
    <source>
        <dbReference type="Proteomes" id="UP000504610"/>
    </source>
</evidence>
<keyword evidence="2" id="KW-0678">Repressor</keyword>
<feature type="domain" description="Piwi" evidence="6">
    <location>
        <begin position="548"/>
        <end position="855"/>
    </location>
</feature>
<feature type="region of interest" description="Disordered" evidence="4">
    <location>
        <begin position="1"/>
        <end position="33"/>
    </location>
</feature>
<dbReference type="InterPro" id="IPR036085">
    <property type="entry name" value="PAZ_dom_sf"/>
</dbReference>
<dbReference type="InterPro" id="IPR036397">
    <property type="entry name" value="RNaseH_sf"/>
</dbReference>
<evidence type="ECO:0000256" key="1">
    <source>
        <dbReference type="ARBA" id="ARBA00008201"/>
    </source>
</evidence>
<dbReference type="GeneID" id="108848944"/>
<dbReference type="Gene3D" id="2.170.260.10">
    <property type="entry name" value="paz domain"/>
    <property type="match status" value="1"/>
</dbReference>
<dbReference type="SUPFAM" id="SSF101690">
    <property type="entry name" value="PAZ domain"/>
    <property type="match status" value="1"/>
</dbReference>
<dbReference type="SMART" id="SM01163">
    <property type="entry name" value="DUF1785"/>
    <property type="match status" value="1"/>
</dbReference>
<evidence type="ECO:0000313" key="8">
    <source>
        <dbReference type="RefSeq" id="XP_056851990.1"/>
    </source>
</evidence>
<dbReference type="Pfam" id="PF08699">
    <property type="entry name" value="ArgoL1"/>
    <property type="match status" value="1"/>
</dbReference>
<dbReference type="PANTHER" id="PTHR22891">
    <property type="entry name" value="EUKARYOTIC TRANSLATION INITIATION FACTOR 2C"/>
    <property type="match status" value="1"/>
</dbReference>
<dbReference type="Pfam" id="PF02171">
    <property type="entry name" value="Piwi"/>
    <property type="match status" value="1"/>
</dbReference>
<feature type="compositionally biased region" description="Basic and acidic residues" evidence="4">
    <location>
        <begin position="92"/>
        <end position="110"/>
    </location>
</feature>
<dbReference type="Proteomes" id="UP000504610">
    <property type="component" value="Unplaced"/>
</dbReference>
<dbReference type="Gene3D" id="3.40.50.2300">
    <property type="match status" value="1"/>
</dbReference>
<evidence type="ECO:0000259" key="5">
    <source>
        <dbReference type="PROSITE" id="PS50821"/>
    </source>
</evidence>
<comment type="similarity">
    <text evidence="1">Belongs to the argonaute family. Ago subfamily.</text>
</comment>
<dbReference type="InterPro" id="IPR012337">
    <property type="entry name" value="RNaseH-like_sf"/>
</dbReference>
<dbReference type="SMART" id="SM00950">
    <property type="entry name" value="Piwi"/>
    <property type="match status" value="1"/>
</dbReference>
<dbReference type="InterPro" id="IPR032473">
    <property type="entry name" value="Argonaute_Mid_dom"/>
</dbReference>
<evidence type="ECO:0000256" key="4">
    <source>
        <dbReference type="SAM" id="MobiDB-lite"/>
    </source>
</evidence>
<accession>A0A9W3CKA0</accession>
<dbReference type="InterPro" id="IPR014811">
    <property type="entry name" value="ArgoL1"/>
</dbReference>
<evidence type="ECO:0000259" key="6">
    <source>
        <dbReference type="PROSITE" id="PS50822"/>
    </source>
</evidence>
<protein>
    <submittedName>
        <fullName evidence="8">Protein argonaute 5</fullName>
    </submittedName>
</protein>
<dbReference type="Pfam" id="PF02170">
    <property type="entry name" value="PAZ"/>
    <property type="match status" value="1"/>
</dbReference>
<dbReference type="CDD" id="cd02846">
    <property type="entry name" value="PAZ_argonaute_like"/>
    <property type="match status" value="1"/>
</dbReference>
<dbReference type="SUPFAM" id="SSF53098">
    <property type="entry name" value="Ribonuclease H-like"/>
    <property type="match status" value="1"/>
</dbReference>
<proteinExistence type="inferred from homology"/>
<feature type="region of interest" description="Disordered" evidence="4">
    <location>
        <begin position="90"/>
        <end position="110"/>
    </location>
</feature>
<sequence length="877" mass="98985">MKKSEVKRFEEEKHKEKTTTNQRSNEDPSSHLEDFVGADLAGVNIQTVVGDHVGKEKTTTNQRLNEDPSSHLEDFVGADLAGVNIQTVGGDHVGKEKTTTNQRLNEDPSSHLEDFVGADLAERSEETEVEVKQRSEEEKRMDSTNTGLSELATFINNSGHEENHTVKKTLRMLRNLLKKTARESYSLSGKYFFGFPSNELHINLGTGIQLSRGLFRSLRVTQDGLYLNADVMTKCCHQPIHLTQFISNQFVNICVPAKALTYQERSKVEKLITGLEIELTYLPAASAGSWGVPKHRDYNLSKPGLPAAKKAVIKGLSFDPIGLLTFKLAKRGSEVRFVDFFRKQYKRKVTYLHLPAIQIGAGEYVPMEFCRIASGQPYTQRLSEQAFRLSREQAKNFRSASVITPGRRESMIQTMIRIDKEQALKLVNKKISVSDDLTSIEARVLPPPTLKFLNFYNISEEITVTPNEGKWNMFKKKMINGASVTRWTCVNFSTLSPISATKFCQELTKMCRDLGMHIQHITQIISYDPEKIEDALREIHKKTADLQLLIVILPDMTGSYGKIKKICETELGIVSQCIRPGTILERPHLFLPSLALKINIKAGGKNYVLDKHISMVQDTPTIIFGADVTHPTKAEQSSLAAVVASMDWPEISTYRALVSAQTGRREIIEDLYKLDGQGEHTGMIRDHLLAFIRKTNQRPGRLIFFRDGVGETQFGDVLRFELQAIRKACSSIEDFRPKITFVLVQKRHHTRLFPAQADKKDAATGNVLPGTVVDTVICHPRQFDFFLNSHAGVMGTNRSTHYHVLLDENKFSADDLQRLTNDLCYTFAKTTNSVSLVTPVFYAHLAAFRARYYVEDEMSAVHLPTVKDEVKEKMYFC</sequence>
<evidence type="ECO:0000256" key="2">
    <source>
        <dbReference type="ARBA" id="ARBA00022491"/>
    </source>
</evidence>
<keyword evidence="3" id="KW-0687">Ribonucleoprotein</keyword>
<dbReference type="PROSITE" id="PS50822">
    <property type="entry name" value="PIWI"/>
    <property type="match status" value="1"/>
</dbReference>
<feature type="domain" description="PAZ" evidence="5">
    <location>
        <begin position="258"/>
        <end position="374"/>
    </location>
</feature>
<dbReference type="KEGG" id="rsz:108848944"/>
<dbReference type="GO" id="GO:0051607">
    <property type="term" value="P:defense response to virus"/>
    <property type="evidence" value="ECO:0007669"/>
    <property type="project" value="UniProtKB-ARBA"/>
</dbReference>
<feature type="region of interest" description="Disordered" evidence="4">
    <location>
        <begin position="122"/>
        <end position="144"/>
    </location>
</feature>
<dbReference type="GO" id="GO:1990904">
    <property type="term" value="C:ribonucleoprotein complex"/>
    <property type="evidence" value="ECO:0007669"/>
    <property type="project" value="UniProtKB-KW"/>
</dbReference>
<dbReference type="InterPro" id="IPR045246">
    <property type="entry name" value="Piwi_ago-like"/>
</dbReference>
<gene>
    <name evidence="8" type="primary">LOC108848944</name>
</gene>
<name>A0A9W3CKA0_RAPSA</name>
<dbReference type="GO" id="GO:0003723">
    <property type="term" value="F:RNA binding"/>
    <property type="evidence" value="ECO:0007669"/>
    <property type="project" value="InterPro"/>
</dbReference>
<dbReference type="CDD" id="cd04657">
    <property type="entry name" value="Piwi_ago-like"/>
    <property type="match status" value="1"/>
</dbReference>
<dbReference type="OrthoDB" id="1650764at2759"/>
<dbReference type="Gene3D" id="3.30.420.10">
    <property type="entry name" value="Ribonuclease H-like superfamily/Ribonuclease H"/>
    <property type="match status" value="1"/>
</dbReference>
<feature type="compositionally biased region" description="Basic and acidic residues" evidence="4">
    <location>
        <begin position="122"/>
        <end position="142"/>
    </location>
</feature>
<dbReference type="AlphaFoldDB" id="A0A9W3CKA0"/>
<organism evidence="7 8">
    <name type="scientific">Raphanus sativus</name>
    <name type="common">Radish</name>
    <name type="synonym">Raphanus raphanistrum var. sativus</name>
    <dbReference type="NCBI Taxonomy" id="3726"/>
    <lineage>
        <taxon>Eukaryota</taxon>
        <taxon>Viridiplantae</taxon>
        <taxon>Streptophyta</taxon>
        <taxon>Embryophyta</taxon>
        <taxon>Tracheophyta</taxon>
        <taxon>Spermatophyta</taxon>
        <taxon>Magnoliopsida</taxon>
        <taxon>eudicotyledons</taxon>
        <taxon>Gunneridae</taxon>
        <taxon>Pentapetalae</taxon>
        <taxon>rosids</taxon>
        <taxon>malvids</taxon>
        <taxon>Brassicales</taxon>
        <taxon>Brassicaceae</taxon>
        <taxon>Brassiceae</taxon>
        <taxon>Raphanus</taxon>
    </lineage>
</organism>
<dbReference type="RefSeq" id="XP_056851990.1">
    <property type="nucleotide sequence ID" value="XM_056996010.1"/>
</dbReference>
<evidence type="ECO:0000256" key="3">
    <source>
        <dbReference type="ARBA" id="ARBA00023274"/>
    </source>
</evidence>
<keyword evidence="7" id="KW-1185">Reference proteome</keyword>
<dbReference type="PROSITE" id="PS50821">
    <property type="entry name" value="PAZ"/>
    <property type="match status" value="1"/>
</dbReference>
<dbReference type="InterPro" id="IPR003100">
    <property type="entry name" value="PAZ_dom"/>
</dbReference>